<name>A0A0D6XR09_9STAP</name>
<sequence length="117" mass="13737">MNEFSLPTELNQLIVDGILNGYKEYLEERRAKKEKYIVSTGFSWSKANIIDTYVAKACSEFEGVSYKVDKAGYTWEYVQFTLKHAQESFLFIVKNSWGIDRTFNGKIDKNKKRRLFI</sequence>
<dbReference type="AlphaFoldDB" id="A0A0D6XR09"/>
<dbReference type="Proteomes" id="UP000254100">
    <property type="component" value="Unassembled WGS sequence"/>
</dbReference>
<dbReference type="EMBL" id="JXWY01000063">
    <property type="protein sequence ID" value="KIX90273.1"/>
    <property type="molecule type" value="Genomic_DNA"/>
</dbReference>
<dbReference type="Proteomes" id="UP000032366">
    <property type="component" value="Unassembled WGS sequence"/>
</dbReference>
<reference evidence="2 4" key="2">
    <citation type="submission" date="2018-06" db="EMBL/GenBank/DDBJ databases">
        <authorList>
            <consortium name="Pathogen Informatics"/>
            <person name="Doyle S."/>
        </authorList>
    </citation>
    <scope>NUCLEOTIDE SEQUENCE [LARGE SCALE GENOMIC DNA]</scope>
    <source>
        <strain evidence="2 4">NCTC13832</strain>
    </source>
</reference>
<evidence type="ECO:0000313" key="1">
    <source>
        <dbReference type="EMBL" id="KIX90273.1"/>
    </source>
</evidence>
<dbReference type="RefSeq" id="WP_044360990.1">
    <property type="nucleotide sequence ID" value="NZ_JXWY01000063.1"/>
</dbReference>
<protein>
    <submittedName>
        <fullName evidence="2">Uncharacterized protein</fullName>
    </submittedName>
</protein>
<proteinExistence type="predicted"/>
<evidence type="ECO:0000313" key="4">
    <source>
        <dbReference type="Proteomes" id="UP000254100"/>
    </source>
</evidence>
<reference evidence="1 3" key="1">
    <citation type="submission" date="2015-01" db="EMBL/GenBank/DDBJ databases">
        <authorList>
            <person name="Guo J."/>
        </authorList>
    </citation>
    <scope>NUCLEOTIDE SEQUENCE [LARGE SCALE GENOMIC DNA]</scope>
    <source>
        <strain evidence="1 3">DSM 22147</strain>
    </source>
</reference>
<organism evidence="2 4">
    <name type="scientific">Staphylococcus microti</name>
    <dbReference type="NCBI Taxonomy" id="569857"/>
    <lineage>
        <taxon>Bacteria</taxon>
        <taxon>Bacillati</taxon>
        <taxon>Bacillota</taxon>
        <taxon>Bacilli</taxon>
        <taxon>Bacillales</taxon>
        <taxon>Staphylococcaceae</taxon>
        <taxon>Staphylococcus</taxon>
    </lineage>
</organism>
<dbReference type="OrthoDB" id="2893237at2"/>
<dbReference type="EMBL" id="UHDT01000001">
    <property type="protein sequence ID" value="SUM57280.1"/>
    <property type="molecule type" value="Genomic_DNA"/>
</dbReference>
<dbReference type="STRING" id="569857.TP70_08555"/>
<keyword evidence="3" id="KW-1185">Reference proteome</keyword>
<gene>
    <name evidence="2" type="ORF">NCTC13832_00954</name>
    <name evidence="1" type="ORF">TP70_08555</name>
</gene>
<evidence type="ECO:0000313" key="2">
    <source>
        <dbReference type="EMBL" id="SUM57280.1"/>
    </source>
</evidence>
<accession>A0A0D6XR09</accession>
<evidence type="ECO:0000313" key="3">
    <source>
        <dbReference type="Proteomes" id="UP000032366"/>
    </source>
</evidence>